<dbReference type="SUPFAM" id="SSF55545">
    <property type="entry name" value="beta-N-acetylhexosaminidase-like domain"/>
    <property type="match status" value="1"/>
</dbReference>
<dbReference type="GO" id="GO:0030203">
    <property type="term" value="P:glycosaminoglycan metabolic process"/>
    <property type="evidence" value="ECO:0007669"/>
    <property type="project" value="TreeGrafter"/>
</dbReference>
<dbReference type="GO" id="GO:0004563">
    <property type="term" value="F:beta-N-acetylhexosaminidase activity"/>
    <property type="evidence" value="ECO:0007669"/>
    <property type="project" value="UniProtKB-EC"/>
</dbReference>
<dbReference type="GO" id="GO:0005975">
    <property type="term" value="P:carbohydrate metabolic process"/>
    <property type="evidence" value="ECO:0007669"/>
    <property type="project" value="InterPro"/>
</dbReference>
<name>A0A814BP85_9BILA</name>
<evidence type="ECO:0000313" key="11">
    <source>
        <dbReference type="EMBL" id="CAF1586545.1"/>
    </source>
</evidence>
<dbReference type="AlphaFoldDB" id="A0A814BP85"/>
<keyword evidence="5" id="KW-0325">Glycoprotein</keyword>
<gene>
    <name evidence="11" type="ORF">JXQ802_LOCUS46777</name>
    <name evidence="10" type="ORF">PYM288_LOCUS11138</name>
</gene>
<comment type="similarity">
    <text evidence="2">Belongs to the glycosyl hydrolase 20 family.</text>
</comment>
<evidence type="ECO:0000256" key="4">
    <source>
        <dbReference type="ARBA" id="ARBA00022801"/>
    </source>
</evidence>
<accession>A0A814BP85</accession>
<dbReference type="EC" id="3.2.1.52" evidence="3"/>
<feature type="active site" description="Proton donor" evidence="7">
    <location>
        <position position="355"/>
    </location>
</feature>
<dbReference type="Proteomes" id="UP000663870">
    <property type="component" value="Unassembled WGS sequence"/>
</dbReference>
<keyword evidence="4" id="KW-0378">Hydrolase</keyword>
<dbReference type="Gene3D" id="3.20.20.80">
    <property type="entry name" value="Glycosidases"/>
    <property type="match status" value="1"/>
</dbReference>
<keyword evidence="13" id="KW-1185">Reference proteome</keyword>
<dbReference type="Pfam" id="PF00728">
    <property type="entry name" value="Glyco_hydro_20"/>
    <property type="match status" value="1"/>
</dbReference>
<dbReference type="Proteomes" id="UP000663854">
    <property type="component" value="Unassembled WGS sequence"/>
</dbReference>
<keyword evidence="6" id="KW-0326">Glycosidase</keyword>
<evidence type="ECO:0000256" key="2">
    <source>
        <dbReference type="ARBA" id="ARBA00006285"/>
    </source>
</evidence>
<dbReference type="InterPro" id="IPR029018">
    <property type="entry name" value="Hex-like_dom2"/>
</dbReference>
<dbReference type="Pfam" id="PF14845">
    <property type="entry name" value="Glycohydro_20b2"/>
    <property type="match status" value="1"/>
</dbReference>
<evidence type="ECO:0000313" key="10">
    <source>
        <dbReference type="EMBL" id="CAF0932605.1"/>
    </source>
</evidence>
<evidence type="ECO:0000259" key="8">
    <source>
        <dbReference type="Pfam" id="PF00728"/>
    </source>
</evidence>
<feature type="domain" description="Glycoside hydrolase family 20 catalytic" evidence="8">
    <location>
        <begin position="202"/>
        <end position="516"/>
    </location>
</feature>
<dbReference type="GO" id="GO:0006689">
    <property type="term" value="P:ganglioside catabolic process"/>
    <property type="evidence" value="ECO:0007669"/>
    <property type="project" value="TreeGrafter"/>
</dbReference>
<comment type="catalytic activity">
    <reaction evidence="1">
        <text>Hydrolysis of terminal non-reducing N-acetyl-D-hexosamine residues in N-acetyl-beta-D-hexosaminides.</text>
        <dbReference type="EC" id="3.2.1.52"/>
    </reaction>
</comment>
<evidence type="ECO:0000256" key="1">
    <source>
        <dbReference type="ARBA" id="ARBA00001231"/>
    </source>
</evidence>
<dbReference type="InterPro" id="IPR025705">
    <property type="entry name" value="Beta_hexosaminidase_sua/sub"/>
</dbReference>
<dbReference type="SUPFAM" id="SSF51445">
    <property type="entry name" value="(Trans)glycosidases"/>
    <property type="match status" value="1"/>
</dbReference>
<protein>
    <recommendedName>
        <fullName evidence="3">beta-N-acetylhexosaminidase</fullName>
        <ecNumber evidence="3">3.2.1.52</ecNumber>
    </recommendedName>
</protein>
<proteinExistence type="inferred from homology"/>
<evidence type="ECO:0000256" key="3">
    <source>
        <dbReference type="ARBA" id="ARBA00012663"/>
    </source>
</evidence>
<evidence type="ECO:0000256" key="5">
    <source>
        <dbReference type="ARBA" id="ARBA00023180"/>
    </source>
</evidence>
<dbReference type="GO" id="GO:0016020">
    <property type="term" value="C:membrane"/>
    <property type="evidence" value="ECO:0007669"/>
    <property type="project" value="TreeGrafter"/>
</dbReference>
<dbReference type="PRINTS" id="PR00738">
    <property type="entry name" value="GLHYDRLASE20"/>
</dbReference>
<evidence type="ECO:0000259" key="9">
    <source>
        <dbReference type="Pfam" id="PF14845"/>
    </source>
</evidence>
<evidence type="ECO:0000313" key="13">
    <source>
        <dbReference type="Proteomes" id="UP000663870"/>
    </source>
</evidence>
<dbReference type="PANTHER" id="PTHR22600:SF21">
    <property type="entry name" value="BETA-HEXOSAMINIDASE A"/>
    <property type="match status" value="1"/>
</dbReference>
<dbReference type="InterPro" id="IPR015883">
    <property type="entry name" value="Glyco_hydro_20_cat"/>
</dbReference>
<dbReference type="Gene3D" id="3.30.379.10">
    <property type="entry name" value="Chitobiase/beta-hexosaminidase domain 2-like"/>
    <property type="match status" value="1"/>
</dbReference>
<dbReference type="InterPro" id="IPR017853">
    <property type="entry name" value="GH"/>
</dbReference>
<dbReference type="InterPro" id="IPR029019">
    <property type="entry name" value="HEX_eukaryotic_N"/>
</dbReference>
<dbReference type="EMBL" id="CAJNOH010000183">
    <property type="protein sequence ID" value="CAF0932605.1"/>
    <property type="molecule type" value="Genomic_DNA"/>
</dbReference>
<reference evidence="10" key="1">
    <citation type="submission" date="2021-02" db="EMBL/GenBank/DDBJ databases">
        <authorList>
            <person name="Nowell W R."/>
        </authorList>
    </citation>
    <scope>NUCLEOTIDE SEQUENCE</scope>
</reference>
<feature type="domain" description="Beta-hexosaminidase eukaryotic type N-terminal" evidence="9">
    <location>
        <begin position="64"/>
        <end position="179"/>
    </location>
</feature>
<organism evidence="10 12">
    <name type="scientific">Rotaria sordida</name>
    <dbReference type="NCBI Taxonomy" id="392033"/>
    <lineage>
        <taxon>Eukaryota</taxon>
        <taxon>Metazoa</taxon>
        <taxon>Spiralia</taxon>
        <taxon>Gnathifera</taxon>
        <taxon>Rotifera</taxon>
        <taxon>Eurotatoria</taxon>
        <taxon>Bdelloidea</taxon>
        <taxon>Philodinida</taxon>
        <taxon>Philodinidae</taxon>
        <taxon>Rotaria</taxon>
    </lineage>
</organism>
<comment type="caution">
    <text evidence="10">The sequence shown here is derived from an EMBL/GenBank/DDBJ whole genome shotgun (WGS) entry which is preliminary data.</text>
</comment>
<sequence length="738" mass="85724">MILSKRSLKILFALLITSILPYLYLLSAQKPFAFTIAKKYSDYNVNNSDFEYENNSILTNINVIPFPQFIDKKNSILIMSNGFRIISKQSLTEDLQLALRRYSKYISLLAGISVEINQKFLSSVNKLIIDCPLITSQNNTYPKLGEDESYTLNITKTGSYLYSLSLTGIIRGLSTFVQLIERNASSDTFYIPLVNIIDRPRFIWRGLLLDVSRHWMPVSVIQRTLNAMELSKFNVLHLHLSDDQGFRVESIEHYLLHDRNDFFTQKDIKYLVEYARQRRIRIIPEFDIPAHTTSWFVGYPELASQPGPYQVETQWGVMKATMDPTKENTYIFLDKFFKEMTKLFPDPYFHIGGDEVEGSQWTQSSTIQQFINENKLENNRGLQAYFNKRIQKLLKKYGKIMVGWEEILDEIHENRTIDKDAVMQAWLSQEATTNAVQKGYRVIVSDGYYLNRHQSSISYYNVDPILSNHLDLLHEEQRNHVVGGEGCLWSEGVTPNSVDSRIWPRALAIAERLWSPSSITDENFLYERLFRMNHLFDKMQTGVTHISSYKSQLQNLILDPKKKIDLLDPLVILANVCEACGPLERFKIYKYSTNTSLTTFADVLQPENELIWKLGKLPINDESSYRDIFQTWSINHLRLKELFDNVEKTKNQEIWGQDIEQLSINLANTSQIGLRILDYNSKKILNSDKGNTMNSWTLSDWILYHKTLLEQLENQVKEVRLAAVRPVLRLLNAIHIIP</sequence>
<evidence type="ECO:0000313" key="12">
    <source>
        <dbReference type="Proteomes" id="UP000663854"/>
    </source>
</evidence>
<dbReference type="EMBL" id="CAJNOL010004358">
    <property type="protein sequence ID" value="CAF1586545.1"/>
    <property type="molecule type" value="Genomic_DNA"/>
</dbReference>
<dbReference type="GO" id="GO:0005764">
    <property type="term" value="C:lysosome"/>
    <property type="evidence" value="ECO:0007669"/>
    <property type="project" value="TreeGrafter"/>
</dbReference>
<evidence type="ECO:0000256" key="6">
    <source>
        <dbReference type="ARBA" id="ARBA00023295"/>
    </source>
</evidence>
<evidence type="ECO:0000256" key="7">
    <source>
        <dbReference type="PIRSR" id="PIRSR625705-1"/>
    </source>
</evidence>
<dbReference type="PANTHER" id="PTHR22600">
    <property type="entry name" value="BETA-HEXOSAMINIDASE"/>
    <property type="match status" value="1"/>
</dbReference>